<dbReference type="SUPFAM" id="SSF55073">
    <property type="entry name" value="Nucleotide cyclase"/>
    <property type="match status" value="1"/>
</dbReference>
<dbReference type="PANTHER" id="PTHR44757">
    <property type="entry name" value="DIGUANYLATE CYCLASE DGCP"/>
    <property type="match status" value="1"/>
</dbReference>
<dbReference type="SUPFAM" id="SSF55781">
    <property type="entry name" value="GAF domain-like"/>
    <property type="match status" value="1"/>
</dbReference>
<keyword evidence="3" id="KW-1185">Reference proteome</keyword>
<dbReference type="InterPro" id="IPR043128">
    <property type="entry name" value="Rev_trsase/Diguanyl_cyclase"/>
</dbReference>
<organism evidence="2 3">
    <name type="scientific">Actinoplanes awajinensis subsp. mycoplanecinus</name>
    <dbReference type="NCBI Taxonomy" id="135947"/>
    <lineage>
        <taxon>Bacteria</taxon>
        <taxon>Bacillati</taxon>
        <taxon>Actinomycetota</taxon>
        <taxon>Actinomycetes</taxon>
        <taxon>Micromonosporales</taxon>
        <taxon>Micromonosporaceae</taxon>
        <taxon>Actinoplanes</taxon>
    </lineage>
</organism>
<dbReference type="Pfam" id="PF00990">
    <property type="entry name" value="GGDEF"/>
    <property type="match status" value="1"/>
</dbReference>
<feature type="domain" description="GGDEF" evidence="1">
    <location>
        <begin position="329"/>
        <end position="461"/>
    </location>
</feature>
<evidence type="ECO:0000313" key="2">
    <source>
        <dbReference type="EMBL" id="KUL40094.1"/>
    </source>
</evidence>
<proteinExistence type="predicted"/>
<dbReference type="NCBIfam" id="TIGR00254">
    <property type="entry name" value="GGDEF"/>
    <property type="match status" value="1"/>
</dbReference>
<dbReference type="InterPro" id="IPR052155">
    <property type="entry name" value="Biofilm_reg_signaling"/>
</dbReference>
<comment type="caution">
    <text evidence="2">The sequence shown here is derived from an EMBL/GenBank/DDBJ whole genome shotgun (WGS) entry which is preliminary data.</text>
</comment>
<dbReference type="PROSITE" id="PS50887">
    <property type="entry name" value="GGDEF"/>
    <property type="match status" value="1"/>
</dbReference>
<dbReference type="Gene3D" id="3.30.450.40">
    <property type="match status" value="1"/>
</dbReference>
<dbReference type="InterPro" id="IPR029016">
    <property type="entry name" value="GAF-like_dom_sf"/>
</dbReference>
<dbReference type="PANTHER" id="PTHR44757:SF2">
    <property type="entry name" value="BIOFILM ARCHITECTURE MAINTENANCE PROTEIN MBAA"/>
    <property type="match status" value="1"/>
</dbReference>
<dbReference type="EMBL" id="LLZH01000036">
    <property type="protein sequence ID" value="KUL40094.1"/>
    <property type="molecule type" value="Genomic_DNA"/>
</dbReference>
<evidence type="ECO:0000259" key="1">
    <source>
        <dbReference type="PROSITE" id="PS50887"/>
    </source>
</evidence>
<evidence type="ECO:0000313" key="3">
    <source>
        <dbReference type="Proteomes" id="UP000053244"/>
    </source>
</evidence>
<protein>
    <recommendedName>
        <fullName evidence="1">GGDEF domain-containing protein</fullName>
    </recommendedName>
</protein>
<gene>
    <name evidence="2" type="ORF">ADL15_07885</name>
</gene>
<dbReference type="Gene3D" id="3.30.70.270">
    <property type="match status" value="1"/>
</dbReference>
<dbReference type="RefSeq" id="WP_067686324.1">
    <property type="nucleotide sequence ID" value="NZ_LLZH01000036.1"/>
</dbReference>
<dbReference type="SMART" id="SM00267">
    <property type="entry name" value="GGDEF"/>
    <property type="match status" value="1"/>
</dbReference>
<dbReference type="Proteomes" id="UP000053244">
    <property type="component" value="Unassembled WGS sequence"/>
</dbReference>
<dbReference type="AlphaFoldDB" id="A0A0X3V634"/>
<dbReference type="InterPro" id="IPR029787">
    <property type="entry name" value="Nucleotide_cyclase"/>
</dbReference>
<dbReference type="InterPro" id="IPR000160">
    <property type="entry name" value="GGDEF_dom"/>
</dbReference>
<accession>A0A0X3V634</accession>
<dbReference type="OrthoDB" id="5240682at2"/>
<name>A0A0X3V634_9ACTN</name>
<sequence length="472" mass="50031">MTAWSMLQLSEYFSAITRAGDVAAAARIAVQQATEATDAELGAVIFGDSLGASVGLGRSPDPVVFTGVRSGTETSTFPGVGDAYVSVFALGEAGERLLVARTDEAFGPDERQMLQGMAKVLGLALRSLRTLAAEQQLRHDREREAESRLVLLQALERRERLLETLLRVQRAAGQGAPLGDLLDSITAGARRLLDDDGVAALVMHDLTDPAQLTVASVAGDTSAGRDAVLQAARRAITAGCTVAEGELAAAPVHIGDRVAGAFVVAGPGGDVRDSERRDVLAAFSEQASLALTGAHTQAAMHEAHHDPLTRLPNRALFLQRVEQVLAEETGAALLYLDLDLFKQVNDTLGHAAGDELLRGVADRLSASVRDTDMAARFGGDEFAVLLEPISSELEAWEIAHRVIDAISEPFDIAGRAVLTRASVGIAYSGAGRTAEHLVEDADLAMYRAKKTKPGTCRAFEPVMRTELLRPAC</sequence>
<dbReference type="CDD" id="cd01949">
    <property type="entry name" value="GGDEF"/>
    <property type="match status" value="1"/>
</dbReference>
<reference evidence="2 3" key="1">
    <citation type="submission" date="2015-10" db="EMBL/GenBank/DDBJ databases">
        <authorList>
            <person name="Gilbert D.G."/>
        </authorList>
    </citation>
    <scope>NUCLEOTIDE SEQUENCE [LARGE SCALE GENOMIC DNA]</scope>
    <source>
        <strain evidence="2 3">NRRL B-16712</strain>
    </source>
</reference>